<dbReference type="Proteomes" id="UP000014074">
    <property type="component" value="Unassembled WGS sequence"/>
</dbReference>
<feature type="binding site" evidence="11">
    <location>
        <position position="302"/>
    </location>
    <ligand>
        <name>acetyl-CoA</name>
        <dbReference type="ChEBI" id="CHEBI:57288"/>
    </ligand>
</feature>
<evidence type="ECO:0000256" key="6">
    <source>
        <dbReference type="ARBA" id="ARBA00023242"/>
    </source>
</evidence>
<dbReference type="Pfam" id="PF10394">
    <property type="entry name" value="Hat1_N"/>
    <property type="match status" value="1"/>
</dbReference>
<sequence length="484" mass="54631">MAEADDTWSVNANDALLVSLVKPSTDGLKTIASFQPEHTYPIFGDDQRIFGYQNLKVSLRYHASDMRPNLQVSYSKKFKAVGDTEPTDIHEALEGFLPSVALSSPKDFEAAIKQVPTSWTPPGELVTSFDTKDGQYEIWKGSLADPAVKQLVNRIQILVSLFIEGGTPIKTESDDDGEADPLDRWAVFFLYHKQEVVGQPDKFSYVFAGYSTVYQFFLFHGPTPPATPTKQKAAIQPATNDAFELPKGETPFTDFPCRSRISQFVIIPPFQGKGSGARLYNTIFKHYLDAKQTAEITVEDPNEKFDDLRDTSDLAFLRKIPEFNDLKINTSIAVDKKGPAPRDIVDHEALEKLRLKYKIAPRQFARVTELHLMSKLPPSVRPGIEVQDSKRPVTKDQEHEYRLWKLLVKQRLYKHNIDALGQLEKPERIEKLDETLANVEFEYARLLTLFDIRNQKSGAASNGKRKAIDEPGEPTSKKARVEDA</sequence>
<reference evidence="16" key="1">
    <citation type="journal article" date="2013" name="Genome Announc.">
        <title>Draft genome sequence of the ascomycete Phaeoacremonium aleophilum strain UCR-PA7, a causal agent of the esca disease complex in grapevines.</title>
        <authorList>
            <person name="Blanco-Ulate B."/>
            <person name="Rolshausen P."/>
            <person name="Cantu D."/>
        </authorList>
    </citation>
    <scope>NUCLEOTIDE SEQUENCE [LARGE SCALE GENOMIC DNA]</scope>
    <source>
        <strain evidence="16">UCR-PA7</strain>
    </source>
</reference>
<keyword evidence="9" id="KW-0963">Cytoplasm</keyword>
<feature type="region of interest" description="Interaction with histone H4 N-terminus" evidence="11">
    <location>
        <begin position="214"/>
        <end position="216"/>
    </location>
</feature>
<keyword evidence="5 9" id="KW-0808">Transferase</keyword>
<dbReference type="InterPro" id="IPR013523">
    <property type="entry name" value="Hist_AcTrfase_HAT1_C"/>
</dbReference>
<dbReference type="AlphaFoldDB" id="R8BUJ4"/>
<dbReference type="eggNOG" id="KOG2696">
    <property type="taxonomic scope" value="Eukaryota"/>
</dbReference>
<dbReference type="InterPro" id="IPR019467">
    <property type="entry name" value="Hat1_N"/>
</dbReference>
<evidence type="ECO:0000256" key="9">
    <source>
        <dbReference type="PIRNR" id="PIRNR038084"/>
    </source>
</evidence>
<feature type="binding site" evidence="11">
    <location>
        <begin position="264"/>
        <end position="266"/>
    </location>
    <ligand>
        <name>acetyl-CoA</name>
        <dbReference type="ChEBI" id="CHEBI:57288"/>
    </ligand>
</feature>
<gene>
    <name evidence="15" type="ORF">UCRPA7_1426</name>
</gene>
<evidence type="ECO:0000256" key="3">
    <source>
        <dbReference type="ARBA" id="ARBA00013184"/>
    </source>
</evidence>
<dbReference type="EMBL" id="KB932877">
    <property type="protein sequence ID" value="EOO03053.1"/>
    <property type="molecule type" value="Genomic_DNA"/>
</dbReference>
<protein>
    <recommendedName>
        <fullName evidence="4 9">Histone acetyltransferase type B catalytic subunit</fullName>
        <ecNumber evidence="3 9">2.3.1.48</ecNumber>
    </recommendedName>
</protein>
<keyword evidence="6 9" id="KW-0539">Nucleus</keyword>
<dbReference type="FunFam" id="1.10.10.390:FF:000004">
    <property type="entry name" value="Histone acetyltransferase type B catalytic subunit"/>
    <property type="match status" value="1"/>
</dbReference>
<evidence type="ECO:0000256" key="4">
    <source>
        <dbReference type="ARBA" id="ARBA00021268"/>
    </source>
</evidence>
<accession>R8BUJ4</accession>
<dbReference type="SUPFAM" id="SSF55729">
    <property type="entry name" value="Acyl-CoA N-acyltransferases (Nat)"/>
    <property type="match status" value="1"/>
</dbReference>
<dbReference type="PANTHER" id="PTHR12046">
    <property type="entry name" value="HISTONE ACETYLTRANSFERASE TYPE B CATALYTIC SUBUNIT"/>
    <property type="match status" value="1"/>
</dbReference>
<keyword evidence="16" id="KW-1185">Reference proteome</keyword>
<evidence type="ECO:0000259" key="14">
    <source>
        <dbReference type="Pfam" id="PF10394"/>
    </source>
</evidence>
<feature type="compositionally biased region" description="Basic and acidic residues" evidence="13">
    <location>
        <begin position="475"/>
        <end position="484"/>
    </location>
</feature>
<evidence type="ECO:0000256" key="7">
    <source>
        <dbReference type="ARBA" id="ARBA00023315"/>
    </source>
</evidence>
<feature type="region of interest" description="Disordered" evidence="13">
    <location>
        <begin position="457"/>
        <end position="484"/>
    </location>
</feature>
<dbReference type="Pfam" id="PF21184">
    <property type="entry name" value="HAT1_C_fung"/>
    <property type="match status" value="1"/>
</dbReference>
<evidence type="ECO:0000256" key="5">
    <source>
        <dbReference type="ARBA" id="ARBA00022679"/>
    </source>
</evidence>
<dbReference type="Gene3D" id="3.40.630.30">
    <property type="match status" value="1"/>
</dbReference>
<evidence type="ECO:0000256" key="10">
    <source>
        <dbReference type="PIRSR" id="PIRSR038084-1"/>
    </source>
</evidence>
<dbReference type="RefSeq" id="XP_007912198.1">
    <property type="nucleotide sequence ID" value="XM_007914007.1"/>
</dbReference>
<dbReference type="InterPro" id="IPR037113">
    <property type="entry name" value="Hat1_N_sf"/>
</dbReference>
<dbReference type="InterPro" id="IPR017380">
    <property type="entry name" value="Hist_AcTrfase_B-typ_cat-su"/>
</dbReference>
<dbReference type="GO" id="GO:0031509">
    <property type="term" value="P:subtelomeric heterochromatin formation"/>
    <property type="evidence" value="ECO:0007669"/>
    <property type="project" value="InterPro"/>
</dbReference>
<evidence type="ECO:0000313" key="16">
    <source>
        <dbReference type="Proteomes" id="UP000014074"/>
    </source>
</evidence>
<dbReference type="GeneID" id="19321573"/>
<dbReference type="GO" id="GO:0042393">
    <property type="term" value="F:histone binding"/>
    <property type="evidence" value="ECO:0007669"/>
    <property type="project" value="InterPro"/>
</dbReference>
<dbReference type="OrthoDB" id="10253098at2759"/>
<comment type="subcellular location">
    <subcellularLocation>
        <location evidence="9">Cytoplasm</location>
    </subcellularLocation>
    <subcellularLocation>
        <location evidence="1 9">Nucleus</location>
    </subcellularLocation>
</comment>
<comment type="catalytic activity">
    <reaction evidence="8 9">
        <text>L-lysyl-[protein] + acetyl-CoA = N(6)-acetyl-L-lysyl-[protein] + CoA + H(+)</text>
        <dbReference type="Rhea" id="RHEA:45948"/>
        <dbReference type="Rhea" id="RHEA-COMP:9752"/>
        <dbReference type="Rhea" id="RHEA-COMP:10731"/>
        <dbReference type="ChEBI" id="CHEBI:15378"/>
        <dbReference type="ChEBI" id="CHEBI:29969"/>
        <dbReference type="ChEBI" id="CHEBI:57287"/>
        <dbReference type="ChEBI" id="CHEBI:57288"/>
        <dbReference type="ChEBI" id="CHEBI:61930"/>
        <dbReference type="EC" id="2.3.1.48"/>
    </reaction>
</comment>
<dbReference type="Gene3D" id="3.90.360.10">
    <property type="entry name" value="Histone acetyl transferase 1 (HAT1), N-terminal domain"/>
    <property type="match status" value="1"/>
</dbReference>
<keyword evidence="7 9" id="KW-0012">Acyltransferase</keyword>
<evidence type="ECO:0000256" key="1">
    <source>
        <dbReference type="ARBA" id="ARBA00004123"/>
    </source>
</evidence>
<feature type="site" description="Interaction with histone H4 N-terminus" evidence="12">
    <location>
        <position position="185"/>
    </location>
</feature>
<dbReference type="EC" id="2.3.1.48" evidence="3 9"/>
<comment type="similarity">
    <text evidence="2 9">Belongs to the HAT1 family.</text>
</comment>
<organism evidence="15 16">
    <name type="scientific">Phaeoacremonium minimum (strain UCR-PA7)</name>
    <name type="common">Esca disease fungus</name>
    <name type="synonym">Togninia minima</name>
    <dbReference type="NCBI Taxonomy" id="1286976"/>
    <lineage>
        <taxon>Eukaryota</taxon>
        <taxon>Fungi</taxon>
        <taxon>Dikarya</taxon>
        <taxon>Ascomycota</taxon>
        <taxon>Pezizomycotina</taxon>
        <taxon>Sordariomycetes</taxon>
        <taxon>Sordariomycetidae</taxon>
        <taxon>Togniniales</taxon>
        <taxon>Togniniaceae</taxon>
        <taxon>Phaeoacremonium</taxon>
    </lineage>
</organism>
<proteinExistence type="inferred from homology"/>
<dbReference type="InterPro" id="IPR016181">
    <property type="entry name" value="Acyl_CoA_acyltransferase"/>
</dbReference>
<evidence type="ECO:0000256" key="12">
    <source>
        <dbReference type="PIRSR" id="PIRSR038084-3"/>
    </source>
</evidence>
<dbReference type="GO" id="GO:0005737">
    <property type="term" value="C:cytoplasm"/>
    <property type="evidence" value="ECO:0007669"/>
    <property type="project" value="UniProtKB-SubCell"/>
</dbReference>
<evidence type="ECO:0000256" key="11">
    <source>
        <dbReference type="PIRSR" id="PIRSR038084-2"/>
    </source>
</evidence>
<dbReference type="GO" id="GO:0000781">
    <property type="term" value="C:chromosome, telomeric region"/>
    <property type="evidence" value="ECO:0007669"/>
    <property type="project" value="GOC"/>
</dbReference>
<comment type="subunit">
    <text evidence="9">Component of the HAT-B complex composed of at least HAT1 and HAT2. The HAT-B complex binds to histone H4 tail.</text>
</comment>
<evidence type="ECO:0000313" key="15">
    <source>
        <dbReference type="EMBL" id="EOO03053.1"/>
    </source>
</evidence>
<evidence type="ECO:0000256" key="8">
    <source>
        <dbReference type="ARBA" id="ARBA00048017"/>
    </source>
</evidence>
<dbReference type="HOGENOM" id="CLU_036024_2_1_1"/>
<dbReference type="PIRSF" id="PIRSF038084">
    <property type="entry name" value="HAT-B_cat"/>
    <property type="match status" value="1"/>
</dbReference>
<name>R8BUJ4_PHAM7</name>
<evidence type="ECO:0000256" key="2">
    <source>
        <dbReference type="ARBA" id="ARBA00010543"/>
    </source>
</evidence>
<comment type="function">
    <text evidence="9">Catalytic component of the histone acetylase B (HAT-B) complex. Has intrinsic substrate specificity that modifies lysine in recognition sequence GXGKXG. Involved in DNA double-strand break repair.</text>
</comment>
<evidence type="ECO:0000256" key="13">
    <source>
        <dbReference type="SAM" id="MobiDB-lite"/>
    </source>
</evidence>
<feature type="domain" description="Histone acetyl transferase HAT1 N-terminal" evidence="14">
    <location>
        <begin position="8"/>
        <end position="164"/>
    </location>
</feature>
<dbReference type="GO" id="GO:0005634">
    <property type="term" value="C:nucleus"/>
    <property type="evidence" value="ECO:0007669"/>
    <property type="project" value="UniProtKB-SubCell"/>
</dbReference>
<feature type="active site" description="Proton donor/acceptor" evidence="10">
    <location>
        <position position="299"/>
    </location>
</feature>
<dbReference type="Gene3D" id="1.10.10.390">
    <property type="match status" value="1"/>
</dbReference>
<dbReference type="KEGG" id="tmn:UCRPA7_1426"/>
<dbReference type="GO" id="GO:0004402">
    <property type="term" value="F:histone acetyltransferase activity"/>
    <property type="evidence" value="ECO:0007669"/>
    <property type="project" value="UniProtKB-UniRule"/>
</dbReference>